<name>A0ABQ8KUA4_9APHY</name>
<accession>A0ABQ8KUA4</accession>
<proteinExistence type="predicted"/>
<evidence type="ECO:0000313" key="3">
    <source>
        <dbReference type="Proteomes" id="UP000814176"/>
    </source>
</evidence>
<organism evidence="2 3">
    <name type="scientific">Rhodofomes roseus</name>
    <dbReference type="NCBI Taxonomy" id="34475"/>
    <lineage>
        <taxon>Eukaryota</taxon>
        <taxon>Fungi</taxon>
        <taxon>Dikarya</taxon>
        <taxon>Basidiomycota</taxon>
        <taxon>Agaricomycotina</taxon>
        <taxon>Agaricomycetes</taxon>
        <taxon>Polyporales</taxon>
        <taxon>Rhodofomes</taxon>
    </lineage>
</organism>
<dbReference type="RefSeq" id="XP_047783707.1">
    <property type="nucleotide sequence ID" value="XM_047917061.1"/>
</dbReference>
<dbReference type="GeneID" id="71997793"/>
<reference evidence="2 3" key="1">
    <citation type="journal article" date="2021" name="Environ. Microbiol.">
        <title>Gene family expansions and transcriptome signatures uncover fungal adaptations to wood decay.</title>
        <authorList>
            <person name="Hage H."/>
            <person name="Miyauchi S."/>
            <person name="Viragh M."/>
            <person name="Drula E."/>
            <person name="Min B."/>
            <person name="Chaduli D."/>
            <person name="Navarro D."/>
            <person name="Favel A."/>
            <person name="Norest M."/>
            <person name="Lesage-Meessen L."/>
            <person name="Balint B."/>
            <person name="Merenyi Z."/>
            <person name="de Eugenio L."/>
            <person name="Morin E."/>
            <person name="Martinez A.T."/>
            <person name="Baldrian P."/>
            <person name="Stursova M."/>
            <person name="Martinez M.J."/>
            <person name="Novotny C."/>
            <person name="Magnuson J.K."/>
            <person name="Spatafora J.W."/>
            <person name="Maurice S."/>
            <person name="Pangilinan J."/>
            <person name="Andreopoulos W."/>
            <person name="LaButti K."/>
            <person name="Hundley H."/>
            <person name="Na H."/>
            <person name="Kuo A."/>
            <person name="Barry K."/>
            <person name="Lipzen A."/>
            <person name="Henrissat B."/>
            <person name="Riley R."/>
            <person name="Ahrendt S."/>
            <person name="Nagy L.G."/>
            <person name="Grigoriev I.V."/>
            <person name="Martin F."/>
            <person name="Rosso M.N."/>
        </authorList>
    </citation>
    <scope>NUCLEOTIDE SEQUENCE [LARGE SCALE GENOMIC DNA]</scope>
    <source>
        <strain evidence="2 3">CIRM-BRFM 1785</strain>
    </source>
</reference>
<sequence length="170" mass="18534">MAAFRRILHVERGRRAKPRNARARAGASAGETAVGGSVRREREGRTRAKWARRVEPRNARVRAGARACKTASDGHVRTGEVRRSSSDSLLSTNFPARPFAVGRCRLTGRSLLQGGLAGARRAVRERGARVLVCVCSCARRAGRCVGLASALDFGRPRRVSDLLSGPYRMR</sequence>
<evidence type="ECO:0000313" key="2">
    <source>
        <dbReference type="EMBL" id="KAH9842660.1"/>
    </source>
</evidence>
<protein>
    <submittedName>
        <fullName evidence="2">Uncharacterized protein</fullName>
    </submittedName>
</protein>
<evidence type="ECO:0000256" key="1">
    <source>
        <dbReference type="SAM" id="MobiDB-lite"/>
    </source>
</evidence>
<dbReference type="EMBL" id="JADCUA010000002">
    <property type="protein sequence ID" value="KAH9842660.1"/>
    <property type="molecule type" value="Genomic_DNA"/>
</dbReference>
<gene>
    <name evidence="2" type="ORF">C8Q71DRAFT_214478</name>
</gene>
<comment type="caution">
    <text evidence="2">The sequence shown here is derived from an EMBL/GenBank/DDBJ whole genome shotgun (WGS) entry which is preliminary data.</text>
</comment>
<dbReference type="Proteomes" id="UP000814176">
    <property type="component" value="Unassembled WGS sequence"/>
</dbReference>
<feature type="compositionally biased region" description="Low complexity" evidence="1">
    <location>
        <begin position="23"/>
        <end position="37"/>
    </location>
</feature>
<feature type="region of interest" description="Disordered" evidence="1">
    <location>
        <begin position="12"/>
        <end position="48"/>
    </location>
</feature>
<feature type="compositionally biased region" description="Basic and acidic residues" evidence="1">
    <location>
        <begin position="38"/>
        <end position="48"/>
    </location>
</feature>
<keyword evidence="3" id="KW-1185">Reference proteome</keyword>